<dbReference type="PIRSF" id="PIRSF016487">
    <property type="entry name" value="CYTH_UCP016487"/>
    <property type="match status" value="1"/>
</dbReference>
<evidence type="ECO:0000259" key="1">
    <source>
        <dbReference type="PROSITE" id="PS51707"/>
    </source>
</evidence>
<dbReference type="PROSITE" id="PS51707">
    <property type="entry name" value="CYTH"/>
    <property type="match status" value="1"/>
</dbReference>
<sequence>MGIEIERKFLLQSDDWRMAVISESRLQQGFLSTDPQRTLRVRLADGEGTLTVKGLTQGATRREYEYPIPAQDAAQLLDELCLRPLIEKTRYRVPHAGLVWEIDVFFGENAGLVVAEVELGDEAQEVQLPPWVGAEVTGDPRYYNANLIRRPFSAWSNTN</sequence>
<dbReference type="SUPFAM" id="SSF55154">
    <property type="entry name" value="CYTH-like phosphatases"/>
    <property type="match status" value="1"/>
</dbReference>
<evidence type="ECO:0000313" key="2">
    <source>
        <dbReference type="EMBL" id="KIH77063.1"/>
    </source>
</evidence>
<dbReference type="InterPro" id="IPR023577">
    <property type="entry name" value="CYTH_domain"/>
</dbReference>
<dbReference type="RefSeq" id="WP_040098333.1">
    <property type="nucleotide sequence ID" value="NZ_JWJD01000002.1"/>
</dbReference>
<organism evidence="2 3">
    <name type="scientific">Geoalkalibacter ferrihydriticus DSM 17813</name>
    <dbReference type="NCBI Taxonomy" id="1121915"/>
    <lineage>
        <taxon>Bacteria</taxon>
        <taxon>Pseudomonadati</taxon>
        <taxon>Thermodesulfobacteriota</taxon>
        <taxon>Desulfuromonadia</taxon>
        <taxon>Desulfuromonadales</taxon>
        <taxon>Geoalkalibacteraceae</taxon>
        <taxon>Geoalkalibacter</taxon>
    </lineage>
</organism>
<comment type="caution">
    <text evidence="2">The sequence shown here is derived from an EMBL/GenBank/DDBJ whole genome shotgun (WGS) entry which is preliminary data.</text>
</comment>
<proteinExistence type="predicted"/>
<dbReference type="CDD" id="cd07891">
    <property type="entry name" value="CYTH-like_CthTTM-like_1"/>
    <property type="match status" value="1"/>
</dbReference>
<dbReference type="PANTHER" id="PTHR40114:SF1">
    <property type="entry name" value="SLR0698 PROTEIN"/>
    <property type="match status" value="1"/>
</dbReference>
<accession>A0A0C2EEL0</accession>
<dbReference type="Proteomes" id="UP000035068">
    <property type="component" value="Unassembled WGS sequence"/>
</dbReference>
<dbReference type="Gene3D" id="2.40.320.10">
    <property type="entry name" value="Hypothetical Protein Pfu-838710-001"/>
    <property type="match status" value="1"/>
</dbReference>
<dbReference type="InterPro" id="IPR033469">
    <property type="entry name" value="CYTH-like_dom_sf"/>
</dbReference>
<dbReference type="EMBL" id="JWJD01000002">
    <property type="protein sequence ID" value="KIH77063.1"/>
    <property type="molecule type" value="Genomic_DNA"/>
</dbReference>
<evidence type="ECO:0000313" key="3">
    <source>
        <dbReference type="Proteomes" id="UP000035068"/>
    </source>
</evidence>
<gene>
    <name evidence="2" type="ORF">GFER_08475</name>
</gene>
<dbReference type="AlphaFoldDB" id="A0A0C2EEL0"/>
<dbReference type="SMART" id="SM01118">
    <property type="entry name" value="CYTH"/>
    <property type="match status" value="1"/>
</dbReference>
<dbReference type="PANTHER" id="PTHR40114">
    <property type="entry name" value="SLR0698 PROTEIN"/>
    <property type="match status" value="1"/>
</dbReference>
<dbReference type="InterPro" id="IPR012042">
    <property type="entry name" value="NeuTTM/CthTTM-like"/>
</dbReference>
<protein>
    <submittedName>
        <fullName evidence="2">Adenylate cyclase</fullName>
    </submittedName>
</protein>
<dbReference type="Pfam" id="PF01928">
    <property type="entry name" value="CYTH"/>
    <property type="match status" value="1"/>
</dbReference>
<reference evidence="2 3" key="1">
    <citation type="submission" date="2014-12" db="EMBL/GenBank/DDBJ databases">
        <title>Genomes of Geoalkalibacter ferrihydriticus and Geoalkalibacter subterraneus, two haloalkaliphilic metal-reducing members of the Geobacteraceae.</title>
        <authorList>
            <person name="Badalamenti J.P."/>
            <person name="Torres C.I."/>
            <person name="Krajmalnik-Brown R."/>
            <person name="Bond D.R."/>
        </authorList>
    </citation>
    <scope>NUCLEOTIDE SEQUENCE [LARGE SCALE GENOMIC DNA]</scope>
    <source>
        <strain evidence="2 3">DSM 17813</strain>
    </source>
</reference>
<feature type="domain" description="CYTH" evidence="1">
    <location>
        <begin position="2"/>
        <end position="149"/>
    </location>
</feature>
<keyword evidence="3" id="KW-1185">Reference proteome</keyword>
<name>A0A0C2EEL0_9BACT</name>